<dbReference type="InterPro" id="IPR040677">
    <property type="entry name" value="LPD7"/>
</dbReference>
<feature type="region of interest" description="Disordered" evidence="1">
    <location>
        <begin position="294"/>
        <end position="324"/>
    </location>
</feature>
<feature type="domain" description="MobA/VirD2-like nuclease" evidence="2">
    <location>
        <begin position="67"/>
        <end position="176"/>
    </location>
</feature>
<evidence type="ECO:0000313" key="5">
    <source>
        <dbReference type="EMBL" id="TCP11276.1"/>
    </source>
</evidence>
<evidence type="ECO:0000256" key="1">
    <source>
        <dbReference type="SAM" id="MobiDB-lite"/>
    </source>
</evidence>
<feature type="compositionally biased region" description="Basic and acidic residues" evidence="1">
    <location>
        <begin position="592"/>
        <end position="602"/>
    </location>
</feature>
<feature type="region of interest" description="Disordered" evidence="1">
    <location>
        <begin position="581"/>
        <end position="633"/>
    </location>
</feature>
<dbReference type="Pfam" id="PF18821">
    <property type="entry name" value="LPD7"/>
    <property type="match status" value="1"/>
</dbReference>
<organism evidence="5 6">
    <name type="scientific">Simplicispira metamorpha</name>
    <dbReference type="NCBI Taxonomy" id="80881"/>
    <lineage>
        <taxon>Bacteria</taxon>
        <taxon>Pseudomonadati</taxon>
        <taxon>Pseudomonadota</taxon>
        <taxon>Betaproteobacteria</taxon>
        <taxon>Burkholderiales</taxon>
        <taxon>Comamonadaceae</taxon>
        <taxon>Simplicispira</taxon>
    </lineage>
</organism>
<dbReference type="InterPro" id="IPR049751">
    <property type="entry name" value="TraI/MobA_relaxases"/>
</dbReference>
<dbReference type="NCBIfam" id="NF041893">
    <property type="entry name" value="TraI_MobP_relax"/>
    <property type="match status" value="1"/>
</dbReference>
<dbReference type="InterPro" id="IPR005094">
    <property type="entry name" value="Endonuclease_MobA/VirD2"/>
</dbReference>
<dbReference type="Pfam" id="PF22863">
    <property type="entry name" value="TraI_middle"/>
    <property type="match status" value="1"/>
</dbReference>
<evidence type="ECO:0000259" key="2">
    <source>
        <dbReference type="Pfam" id="PF03432"/>
    </source>
</evidence>
<dbReference type="InterPro" id="IPR054462">
    <property type="entry name" value="TraI_M"/>
</dbReference>
<evidence type="ECO:0000313" key="6">
    <source>
        <dbReference type="Proteomes" id="UP000295182"/>
    </source>
</evidence>
<feature type="domain" description="Large polyvalent protein-associated" evidence="3">
    <location>
        <begin position="482"/>
        <end position="577"/>
    </location>
</feature>
<comment type="caution">
    <text evidence="5">The sequence shown here is derived from an EMBL/GenBank/DDBJ whole genome shotgun (WGS) entry which is preliminary data.</text>
</comment>
<evidence type="ECO:0000259" key="3">
    <source>
        <dbReference type="Pfam" id="PF18821"/>
    </source>
</evidence>
<dbReference type="Proteomes" id="UP000295182">
    <property type="component" value="Unassembled WGS sequence"/>
</dbReference>
<dbReference type="OrthoDB" id="279005at2"/>
<name>A0A4R2MU64_9BURK</name>
<dbReference type="AlphaFoldDB" id="A0A4R2MU64"/>
<evidence type="ECO:0000259" key="4">
    <source>
        <dbReference type="Pfam" id="PF22863"/>
    </source>
</evidence>
<proteinExistence type="predicted"/>
<accession>A0A4R2MU64</accession>
<sequence length="777" mass="85826">MISKHIKTRKDGKSSATDALRYGEGLKVDRETGELLDKSHRTRIGNFGLVDDGVYTGRDIAEMSELMDLAAIEMQANCDLNTRISADKKLAHFVVSYNQDKPTEAVLRDTEDSMLAVMKLDKNHFATFLHNDNGHWHLHIFASRIEKEKPHRGNSLWHDQINRDKVCREIEMRHGLAHDNGLHQINDLGQIVEIPRAERQAKRDAKPVGISDQAKTTEIYSGEKSFQTWANEIRIGDRLKHAKSWKDLHAAAAAYGCEVKEKSGGFVLCPAGQKGGISLSKIGLKKLPEKYGVFEKSEPGPQESSEIPPLAESKEKTYKPGPLLDNGKTHYARWKESKVAFQIVKNDRGNAQREDHALTRQRLRVQHKSELAKIRATTPRPDQFAAISIAKMNQTVALATLNDIFAKERKSLRDELAKTAPGNTFRDFLVIQAAKGDDIALGLARRYGWEEATDVLRQREVDQLKIVAAVQGQEDLPAPRLQITHQVERNGTVIYDFGNGRKIIDSAISKQVQLNAAAAHSPQAIATALRFATTKFGNTLSLTGTTEFQRLAVETAVSQRLGIKFADPELEAYRAQLEAQQRTKARLGASETRSKSRNRPDEIGTPGSSITPTDTGAKHIPPIQTTRQAPHEAEKRVVVAPEAGHQGLDSGPAPEIDFLAEIHQQIDLAKAAAAPGSSLANSTTTEADHEVSGSGVILAANVGFVAVLDRHKVQIYKVSELVKNLTYDGLDTTGGCFVKGNELLRKRGADGMRTVVTEKRLHMQSPENRKDNRGVGR</sequence>
<protein>
    <submittedName>
        <fullName evidence="5">Relaxase/mobilization nuclease-like protein</fullName>
    </submittedName>
</protein>
<reference evidence="5 6" key="1">
    <citation type="submission" date="2019-03" db="EMBL/GenBank/DDBJ databases">
        <title>Genomic Encyclopedia of Type Strains, Phase IV (KMG-IV): sequencing the most valuable type-strain genomes for metagenomic binning, comparative biology and taxonomic classification.</title>
        <authorList>
            <person name="Goeker M."/>
        </authorList>
    </citation>
    <scope>NUCLEOTIDE SEQUENCE [LARGE SCALE GENOMIC DNA]</scope>
    <source>
        <strain evidence="5 6">DSM 1837</strain>
    </source>
</reference>
<dbReference type="RefSeq" id="WP_119014822.1">
    <property type="nucleotide sequence ID" value="NZ_QXNC01000054.1"/>
</dbReference>
<dbReference type="Pfam" id="PF03432">
    <property type="entry name" value="Relaxase"/>
    <property type="match status" value="1"/>
</dbReference>
<feature type="domain" description="TraI-like middle" evidence="4">
    <location>
        <begin position="212"/>
        <end position="271"/>
    </location>
</feature>
<keyword evidence="6" id="KW-1185">Reference proteome</keyword>
<dbReference type="EMBL" id="SLXH01000046">
    <property type="protein sequence ID" value="TCP11276.1"/>
    <property type="molecule type" value="Genomic_DNA"/>
</dbReference>
<gene>
    <name evidence="5" type="ORF">EV674_14612</name>
</gene>